<protein>
    <recommendedName>
        <fullName evidence="2">MalT-like TPR region domain-containing protein</fullName>
    </recommendedName>
</protein>
<dbReference type="InterPro" id="IPR011990">
    <property type="entry name" value="TPR-like_helical_dom_sf"/>
</dbReference>
<feature type="non-terminal residue" evidence="1">
    <location>
        <position position="297"/>
    </location>
</feature>
<reference evidence="1" key="1">
    <citation type="journal article" date="2014" name="Front. Microbiol.">
        <title>High frequency of phylogenetically diverse reductive dehalogenase-homologous genes in deep subseafloor sedimentary metagenomes.</title>
        <authorList>
            <person name="Kawai M."/>
            <person name="Futagami T."/>
            <person name="Toyoda A."/>
            <person name="Takaki Y."/>
            <person name="Nishi S."/>
            <person name="Hori S."/>
            <person name="Arai W."/>
            <person name="Tsubouchi T."/>
            <person name="Morono Y."/>
            <person name="Uchiyama I."/>
            <person name="Ito T."/>
            <person name="Fujiyama A."/>
            <person name="Inagaki F."/>
            <person name="Takami H."/>
        </authorList>
    </citation>
    <scope>NUCLEOTIDE SEQUENCE</scope>
    <source>
        <strain evidence="1">Expedition CK06-06</strain>
    </source>
</reference>
<comment type="caution">
    <text evidence="1">The sequence shown here is derived from an EMBL/GenBank/DDBJ whole genome shotgun (WGS) entry which is preliminary data.</text>
</comment>
<dbReference type="AlphaFoldDB" id="X1RCK0"/>
<feature type="non-terminal residue" evidence="1">
    <location>
        <position position="1"/>
    </location>
</feature>
<dbReference type="Gene3D" id="1.25.40.10">
    <property type="entry name" value="Tetratricopeptide repeat domain"/>
    <property type="match status" value="1"/>
</dbReference>
<gene>
    <name evidence="1" type="ORF">S12H4_25911</name>
</gene>
<dbReference type="SUPFAM" id="SSF48452">
    <property type="entry name" value="TPR-like"/>
    <property type="match status" value="1"/>
</dbReference>
<proteinExistence type="predicted"/>
<accession>X1RCK0</accession>
<sequence>IYSDILDGEKAKARIRTSIRLLRYLPYAFYFDSTGSLLGSITNYKKASVYFRKALEMERENIHRKLLLTKLSFTSAMAGRYRKSIKFLKNAEMEMEGTHSLFTIIQAHCALGQGNISKASYHIKIALEESEKRQLRNHLHAASLGLAGIRATLGEEKEAKAILRKYIPLFRKYGMKRETLIRNALLEKNLISKEHIKGFPIFKLLSLLRNNPSTGRYNKALRFAKEKELLGFLHRIIVFFPEPVRALLEKGKDTGLPRAILNLPIFRKEIPVYSVKFLGHLIIYKNQKYLSVMFTPK</sequence>
<organism evidence="1">
    <name type="scientific">marine sediment metagenome</name>
    <dbReference type="NCBI Taxonomy" id="412755"/>
    <lineage>
        <taxon>unclassified sequences</taxon>
        <taxon>metagenomes</taxon>
        <taxon>ecological metagenomes</taxon>
    </lineage>
</organism>
<name>X1RCK0_9ZZZZ</name>
<dbReference type="EMBL" id="BARW01014648">
    <property type="protein sequence ID" value="GAI78298.1"/>
    <property type="molecule type" value="Genomic_DNA"/>
</dbReference>
<evidence type="ECO:0008006" key="2">
    <source>
        <dbReference type="Google" id="ProtNLM"/>
    </source>
</evidence>
<evidence type="ECO:0000313" key="1">
    <source>
        <dbReference type="EMBL" id="GAI78298.1"/>
    </source>
</evidence>